<dbReference type="RefSeq" id="WP_079544545.1">
    <property type="nucleotide sequence ID" value="NZ_LT670844.1"/>
</dbReference>
<reference evidence="2 3" key="1">
    <citation type="submission" date="2016-11" db="EMBL/GenBank/DDBJ databases">
        <authorList>
            <person name="Jaros S."/>
            <person name="Januszkiewicz K."/>
            <person name="Wedrychowicz H."/>
        </authorList>
    </citation>
    <scope>NUCLEOTIDE SEQUENCE [LARGE SCALE GENOMIC DNA]</scope>
    <source>
        <strain evidence="2 3">GAS499</strain>
    </source>
</reference>
<proteinExistence type="predicted"/>
<feature type="region of interest" description="Disordered" evidence="1">
    <location>
        <begin position="1"/>
        <end position="21"/>
    </location>
</feature>
<feature type="compositionally biased region" description="Basic and acidic residues" evidence="1">
    <location>
        <begin position="8"/>
        <end position="21"/>
    </location>
</feature>
<sequence length="96" mass="10069">MTSLGEPLDAKTDAEKKIAPRDEPALPAIDCDVLFGLGAIARWLGITVGQAKALVDDGTVPTFKPPGRSARCALKSAINEAFAEYARRSAARKSAA</sequence>
<evidence type="ECO:0000313" key="3">
    <source>
        <dbReference type="Proteomes" id="UP000189935"/>
    </source>
</evidence>
<evidence type="ECO:0000256" key="1">
    <source>
        <dbReference type="SAM" id="MobiDB-lite"/>
    </source>
</evidence>
<accession>A0A1M7FSM3</accession>
<protein>
    <submittedName>
        <fullName evidence="2">Uncharacterized protein</fullName>
    </submittedName>
</protein>
<name>A0A1M7FSM3_9BRAD</name>
<evidence type="ECO:0000313" key="2">
    <source>
        <dbReference type="EMBL" id="SHM06788.1"/>
    </source>
</evidence>
<organism evidence="2 3">
    <name type="scientific">Bradyrhizobium lablabi</name>
    <dbReference type="NCBI Taxonomy" id="722472"/>
    <lineage>
        <taxon>Bacteria</taxon>
        <taxon>Pseudomonadati</taxon>
        <taxon>Pseudomonadota</taxon>
        <taxon>Alphaproteobacteria</taxon>
        <taxon>Hyphomicrobiales</taxon>
        <taxon>Nitrobacteraceae</taxon>
        <taxon>Bradyrhizobium</taxon>
    </lineage>
</organism>
<dbReference type="EMBL" id="LT670844">
    <property type="protein sequence ID" value="SHM06788.1"/>
    <property type="molecule type" value="Genomic_DNA"/>
</dbReference>
<dbReference type="Proteomes" id="UP000189935">
    <property type="component" value="Chromosome I"/>
</dbReference>
<dbReference type="AlphaFoldDB" id="A0A1M7FSM3"/>
<gene>
    <name evidence="2" type="ORF">SAMN05444159_7585</name>
</gene>